<dbReference type="Proteomes" id="UP000294746">
    <property type="component" value="Unassembled WGS sequence"/>
</dbReference>
<keyword evidence="2" id="KW-1185">Reference proteome</keyword>
<evidence type="ECO:0000313" key="2">
    <source>
        <dbReference type="Proteomes" id="UP000294746"/>
    </source>
</evidence>
<comment type="caution">
    <text evidence="1">The sequence shown here is derived from an EMBL/GenBank/DDBJ whole genome shotgun (WGS) entry which is preliminary data.</text>
</comment>
<reference evidence="1 2" key="1">
    <citation type="submission" date="2019-03" db="EMBL/GenBank/DDBJ databases">
        <title>Genomic Encyclopedia of Type Strains, Phase IV (KMG-IV): sequencing the most valuable type-strain genomes for metagenomic binning, comparative biology and taxonomic classification.</title>
        <authorList>
            <person name="Goeker M."/>
        </authorList>
    </citation>
    <scope>NUCLEOTIDE SEQUENCE [LARGE SCALE GENOMIC DNA]</scope>
    <source>
        <strain evidence="1 2">DSM 46831</strain>
    </source>
</reference>
<accession>A0A4R2RSR0</accession>
<evidence type="ECO:0000313" key="1">
    <source>
        <dbReference type="EMBL" id="TCP67300.1"/>
    </source>
</evidence>
<name>A0A4R2RSR0_9BACL</name>
<organism evidence="1 2">
    <name type="scientific">Baia soyae</name>
    <dbReference type="NCBI Taxonomy" id="1544746"/>
    <lineage>
        <taxon>Bacteria</taxon>
        <taxon>Bacillati</taxon>
        <taxon>Bacillota</taxon>
        <taxon>Bacilli</taxon>
        <taxon>Bacillales</taxon>
        <taxon>Thermoactinomycetaceae</taxon>
        <taxon>Baia</taxon>
    </lineage>
</organism>
<gene>
    <name evidence="1" type="ORF">EDD57_12016</name>
</gene>
<dbReference type="OrthoDB" id="9782387at2"/>
<proteinExistence type="predicted"/>
<sequence>MWNKGNPKKIIAYREIDSNYVILQNNGQIHMVNSTNLQLFDAKKVESDIITTAMNHVNLFLFSPTVAFLENHSVLDKPKVVGEMETEVRPSFESYASFNHSIQEIICSGADYLHDPDSIDTLIQSTPYPLTIQILVDDLQIHENMLFTPVFNSFTLCFDLIFNRKNHKKGMIDFQEIRSVKRDLQKFNINLRLFMSIQLMDSKQIEETIQLCLDHQLPRPQILETHPIGKALSHSHIILQKEYLSLLENITHQNNTALII</sequence>
<dbReference type="AlphaFoldDB" id="A0A4R2RSR0"/>
<protein>
    <submittedName>
        <fullName evidence="1">Uncharacterized protein</fullName>
    </submittedName>
</protein>
<dbReference type="EMBL" id="SLXV01000020">
    <property type="protein sequence ID" value="TCP67300.1"/>
    <property type="molecule type" value="Genomic_DNA"/>
</dbReference>
<dbReference type="RefSeq" id="WP_131848916.1">
    <property type="nucleotide sequence ID" value="NZ_SLXV01000020.1"/>
</dbReference>